<dbReference type="EMBL" id="AZFV01000009">
    <property type="protein sequence ID" value="KRM17503.1"/>
    <property type="molecule type" value="Genomic_DNA"/>
</dbReference>
<proteinExistence type="predicted"/>
<evidence type="ECO:0000313" key="1">
    <source>
        <dbReference type="EMBL" id="KRM17503.1"/>
    </source>
</evidence>
<evidence type="ECO:0000313" key="2">
    <source>
        <dbReference type="Proteomes" id="UP000051302"/>
    </source>
</evidence>
<accession>A0A0R1WID3</accession>
<organism evidence="1 2">
    <name type="scientific">Companilactobacillus nantensis DSM 16982</name>
    <dbReference type="NCBI Taxonomy" id="1423774"/>
    <lineage>
        <taxon>Bacteria</taxon>
        <taxon>Bacillati</taxon>
        <taxon>Bacillota</taxon>
        <taxon>Bacilli</taxon>
        <taxon>Lactobacillales</taxon>
        <taxon>Lactobacillaceae</taxon>
        <taxon>Companilactobacillus</taxon>
    </lineage>
</organism>
<dbReference type="Proteomes" id="UP000051302">
    <property type="component" value="Unassembled WGS sequence"/>
</dbReference>
<protein>
    <submittedName>
        <fullName evidence="1">Uncharacterized protein</fullName>
    </submittedName>
</protein>
<comment type="caution">
    <text evidence="1">The sequence shown here is derived from an EMBL/GenBank/DDBJ whole genome shotgun (WGS) entry which is preliminary data.</text>
</comment>
<dbReference type="STRING" id="1423774.FD31_GL002696"/>
<dbReference type="AlphaFoldDB" id="A0A0R1WID3"/>
<sequence>MKIAVQLNSDRNIIDTYLSPEDGAKLQVQKYSNQGWLLVDSDSTFSTENEYQWTVRESDNKLVHINTNQTPEEERDTVISNLTLQNLQQANEITELKKFSSSQTLQSLQNAQDKENLQKVATSQAMQILELQKSVSDIKSEATTN</sequence>
<dbReference type="PATRIC" id="fig|1423774.3.peg.2804"/>
<keyword evidence="2" id="KW-1185">Reference proteome</keyword>
<name>A0A0R1WID3_9LACO</name>
<gene>
    <name evidence="1" type="ORF">FD31_GL002696</name>
</gene>
<dbReference type="RefSeq" id="WP_057891762.1">
    <property type="nucleotide sequence ID" value="NZ_AZFV01000009.1"/>
</dbReference>
<reference evidence="1 2" key="1">
    <citation type="journal article" date="2015" name="Genome Announc.">
        <title>Expanding the biotechnology potential of lactobacilli through comparative genomics of 213 strains and associated genera.</title>
        <authorList>
            <person name="Sun Z."/>
            <person name="Harris H.M."/>
            <person name="McCann A."/>
            <person name="Guo C."/>
            <person name="Argimon S."/>
            <person name="Zhang W."/>
            <person name="Yang X."/>
            <person name="Jeffery I.B."/>
            <person name="Cooney J.C."/>
            <person name="Kagawa T.F."/>
            <person name="Liu W."/>
            <person name="Song Y."/>
            <person name="Salvetti E."/>
            <person name="Wrobel A."/>
            <person name="Rasinkangas P."/>
            <person name="Parkhill J."/>
            <person name="Rea M.C."/>
            <person name="O'Sullivan O."/>
            <person name="Ritari J."/>
            <person name="Douillard F.P."/>
            <person name="Paul Ross R."/>
            <person name="Yang R."/>
            <person name="Briner A.E."/>
            <person name="Felis G.E."/>
            <person name="de Vos W.M."/>
            <person name="Barrangou R."/>
            <person name="Klaenhammer T.R."/>
            <person name="Caufield P.W."/>
            <person name="Cui Y."/>
            <person name="Zhang H."/>
            <person name="O'Toole P.W."/>
        </authorList>
    </citation>
    <scope>NUCLEOTIDE SEQUENCE [LARGE SCALE GENOMIC DNA]</scope>
    <source>
        <strain evidence="1 2">DSM 16982</strain>
    </source>
</reference>